<comment type="caution">
    <text evidence="3">The sequence shown here is derived from an EMBL/GenBank/DDBJ whole genome shotgun (WGS) entry which is preliminary data.</text>
</comment>
<dbReference type="AlphaFoldDB" id="A0AAD8N6Q7"/>
<feature type="region of interest" description="Disordered" evidence="1">
    <location>
        <begin position="192"/>
        <end position="214"/>
    </location>
</feature>
<evidence type="ECO:0000313" key="4">
    <source>
        <dbReference type="Proteomes" id="UP001237642"/>
    </source>
</evidence>
<name>A0AAD8N6Q7_9APIA</name>
<feature type="region of interest" description="Disordered" evidence="1">
    <location>
        <begin position="533"/>
        <end position="589"/>
    </location>
</feature>
<feature type="transmembrane region" description="Helical" evidence="2">
    <location>
        <begin position="20"/>
        <end position="45"/>
    </location>
</feature>
<feature type="region of interest" description="Disordered" evidence="1">
    <location>
        <begin position="49"/>
        <end position="71"/>
    </location>
</feature>
<gene>
    <name evidence="3" type="ORF">POM88_008672</name>
</gene>
<evidence type="ECO:0000256" key="2">
    <source>
        <dbReference type="SAM" id="Phobius"/>
    </source>
</evidence>
<feature type="compositionally biased region" description="Acidic residues" evidence="1">
    <location>
        <begin position="619"/>
        <end position="659"/>
    </location>
</feature>
<reference evidence="3" key="1">
    <citation type="submission" date="2023-02" db="EMBL/GenBank/DDBJ databases">
        <title>Genome of toxic invasive species Heracleum sosnowskyi carries increased number of genes despite the absence of recent whole-genome duplications.</title>
        <authorList>
            <person name="Schelkunov M."/>
            <person name="Shtratnikova V."/>
            <person name="Makarenko M."/>
            <person name="Klepikova A."/>
            <person name="Omelchenko D."/>
            <person name="Novikova G."/>
            <person name="Obukhova E."/>
            <person name="Bogdanov V."/>
            <person name="Penin A."/>
            <person name="Logacheva M."/>
        </authorList>
    </citation>
    <scope>NUCLEOTIDE SEQUENCE</scope>
    <source>
        <strain evidence="3">Hsosn_3</strain>
        <tissue evidence="3">Leaf</tissue>
    </source>
</reference>
<feature type="compositionally biased region" description="Basic and acidic residues" evidence="1">
    <location>
        <begin position="556"/>
        <end position="565"/>
    </location>
</feature>
<protein>
    <submittedName>
        <fullName evidence="3">Uncharacterized protein</fullName>
    </submittedName>
</protein>
<keyword evidence="4" id="KW-1185">Reference proteome</keyword>
<reference evidence="3" key="2">
    <citation type="submission" date="2023-05" db="EMBL/GenBank/DDBJ databases">
        <authorList>
            <person name="Schelkunov M.I."/>
        </authorList>
    </citation>
    <scope>NUCLEOTIDE SEQUENCE</scope>
    <source>
        <strain evidence="3">Hsosn_3</strain>
        <tissue evidence="3">Leaf</tissue>
    </source>
</reference>
<feature type="compositionally biased region" description="Low complexity" evidence="1">
    <location>
        <begin position="660"/>
        <end position="670"/>
    </location>
</feature>
<dbReference type="Proteomes" id="UP001237642">
    <property type="component" value="Unassembled WGS sequence"/>
</dbReference>
<feature type="transmembrane region" description="Helical" evidence="2">
    <location>
        <begin position="749"/>
        <end position="766"/>
    </location>
</feature>
<feature type="compositionally biased region" description="Acidic residues" evidence="1">
    <location>
        <begin position="576"/>
        <end position="589"/>
    </location>
</feature>
<proteinExistence type="predicted"/>
<accession>A0AAD8N6Q7</accession>
<feature type="compositionally biased region" description="Basic and acidic residues" evidence="1">
    <location>
        <begin position="192"/>
        <end position="206"/>
    </location>
</feature>
<keyword evidence="2" id="KW-0812">Transmembrane</keyword>
<feature type="compositionally biased region" description="Basic and acidic residues" evidence="1">
    <location>
        <begin position="61"/>
        <end position="71"/>
    </location>
</feature>
<feature type="region of interest" description="Disordered" evidence="1">
    <location>
        <begin position="608"/>
        <end position="672"/>
    </location>
</feature>
<keyword evidence="2" id="KW-0472">Membrane</keyword>
<evidence type="ECO:0000313" key="3">
    <source>
        <dbReference type="EMBL" id="KAK1398809.1"/>
    </source>
</evidence>
<evidence type="ECO:0000256" key="1">
    <source>
        <dbReference type="SAM" id="MobiDB-lite"/>
    </source>
</evidence>
<dbReference type="EMBL" id="JAUIZM010000002">
    <property type="protein sequence ID" value="KAK1398809.1"/>
    <property type="molecule type" value="Genomic_DNA"/>
</dbReference>
<keyword evidence="2" id="KW-1133">Transmembrane helix</keyword>
<feature type="compositionally biased region" description="Basic residues" evidence="1">
    <location>
        <begin position="49"/>
        <end position="60"/>
    </location>
</feature>
<organism evidence="3 4">
    <name type="scientific">Heracleum sosnowskyi</name>
    <dbReference type="NCBI Taxonomy" id="360622"/>
    <lineage>
        <taxon>Eukaryota</taxon>
        <taxon>Viridiplantae</taxon>
        <taxon>Streptophyta</taxon>
        <taxon>Embryophyta</taxon>
        <taxon>Tracheophyta</taxon>
        <taxon>Spermatophyta</taxon>
        <taxon>Magnoliopsida</taxon>
        <taxon>eudicotyledons</taxon>
        <taxon>Gunneridae</taxon>
        <taxon>Pentapetalae</taxon>
        <taxon>asterids</taxon>
        <taxon>campanulids</taxon>
        <taxon>Apiales</taxon>
        <taxon>Apiaceae</taxon>
        <taxon>Apioideae</taxon>
        <taxon>apioid superclade</taxon>
        <taxon>Tordylieae</taxon>
        <taxon>Tordyliinae</taxon>
        <taxon>Heracleum</taxon>
    </lineage>
</organism>
<sequence>MKANQQNAKKKNMSLQLVGGGAGGGALAGLILLGGALALVTTFAFKRKQHSKSEKNKHKKDSSNKSIEEVDHKSSLGQGLSFLLQDSLSPHLNDHFSSNGTEDTQDKVSTHFLLDESSDTNVGNDEEIDILEKERNNYFCDESTVNREELAVPAADSSLPLKLEEVGDSYNDWQVPLRIDGNDQELVKAAHTDDQLGLDGKTHEQGEASDGNAKTITERKEILVEGAQSNQPGTDDDSHKLEEEFEEAGEIILEKRKEPTEEAVRDHARLDQMPHMGGEECDYDAGIINEKGEELIGEVVAANGMILSEELEATTMNGDQDILCSDGTVLTENETETQTCDLKKPELLLRLIDGSSVTKPGDNDLFEERLVVEDTKILKEDEANEPAIQEDHGKVQDREQTQLVEANGDNKEYYNTYRENTNDQFEEADEISVENDQQMQSWDECQKIHINGDQEKYNSSKLLPEINAFHSNGFEVQEFSFPPLDSPSLVKPGKLHKHDSAETTLHMEVINPMEKDGLSEEVSAYQIILENKPSVQSAENDEMRIHDDGGDSAAAKGEETLKSSLEDIAQPTKLFEEEDNNDGSKEEEEAVEIIHRENLEVEHNLQTTQEEHDNNDSVDGGEYDNDNDCDDGDVEDDSDEDIENDTEEEDNVEEVEESSETTGDSSSLDSNTEAIWPDESVLEFSEKVNDMQANNLNFKEIVEKDSYVKFNSHKLKDYDGDSFMMAYSEKLSADAATLKQATRIFNMKFWFLSLLVPFLLLLWVSLSQLDYFTSFHYHFE</sequence>